<organism evidence="2 3">
    <name type="scientific">Brassica cretica</name>
    <name type="common">Mustard</name>
    <dbReference type="NCBI Taxonomy" id="69181"/>
    <lineage>
        <taxon>Eukaryota</taxon>
        <taxon>Viridiplantae</taxon>
        <taxon>Streptophyta</taxon>
        <taxon>Embryophyta</taxon>
        <taxon>Tracheophyta</taxon>
        <taxon>Spermatophyta</taxon>
        <taxon>Magnoliopsida</taxon>
        <taxon>eudicotyledons</taxon>
        <taxon>Gunneridae</taxon>
        <taxon>Pentapetalae</taxon>
        <taxon>rosids</taxon>
        <taxon>malvids</taxon>
        <taxon>Brassicales</taxon>
        <taxon>Brassicaceae</taxon>
        <taxon>Brassiceae</taxon>
        <taxon>Brassica</taxon>
    </lineage>
</organism>
<gene>
    <name evidence="2" type="ORF">F2Q69_00022290</name>
</gene>
<sequence length="102" mass="11401">MFGIGSVNDVPRERAGQGAAREENAQLRADLTAANTVIAENMTHIMAMVLMFDLMADSNPALAKMWREVPPTINPNHIPEELGELERQTERRSSELRDDLNL</sequence>
<dbReference type="AlphaFoldDB" id="A0A8S9QDE7"/>
<reference evidence="2" key="1">
    <citation type="submission" date="2019-12" db="EMBL/GenBank/DDBJ databases">
        <title>Genome sequencing and annotation of Brassica cretica.</title>
        <authorList>
            <person name="Studholme D.J."/>
            <person name="Sarris P."/>
        </authorList>
    </citation>
    <scope>NUCLEOTIDE SEQUENCE</scope>
    <source>
        <strain evidence="2">PFS-109/04</strain>
        <tissue evidence="2">Leaf</tissue>
    </source>
</reference>
<protein>
    <submittedName>
        <fullName evidence="2">Uncharacterized protein</fullName>
    </submittedName>
</protein>
<feature type="compositionally biased region" description="Basic and acidic residues" evidence="1">
    <location>
        <begin position="78"/>
        <end position="102"/>
    </location>
</feature>
<evidence type="ECO:0000256" key="1">
    <source>
        <dbReference type="SAM" id="MobiDB-lite"/>
    </source>
</evidence>
<dbReference type="Proteomes" id="UP000712600">
    <property type="component" value="Unassembled WGS sequence"/>
</dbReference>
<evidence type="ECO:0000313" key="3">
    <source>
        <dbReference type="Proteomes" id="UP000712600"/>
    </source>
</evidence>
<evidence type="ECO:0000313" key="2">
    <source>
        <dbReference type="EMBL" id="KAF3541805.1"/>
    </source>
</evidence>
<feature type="region of interest" description="Disordered" evidence="1">
    <location>
        <begin position="71"/>
        <end position="102"/>
    </location>
</feature>
<feature type="region of interest" description="Disordered" evidence="1">
    <location>
        <begin position="1"/>
        <end position="23"/>
    </location>
</feature>
<accession>A0A8S9QDE7</accession>
<feature type="compositionally biased region" description="Basic and acidic residues" evidence="1">
    <location>
        <begin position="10"/>
        <end position="23"/>
    </location>
</feature>
<comment type="caution">
    <text evidence="2">The sequence shown here is derived from an EMBL/GenBank/DDBJ whole genome shotgun (WGS) entry which is preliminary data.</text>
</comment>
<proteinExistence type="predicted"/>
<dbReference type="EMBL" id="QGKX02001290">
    <property type="protein sequence ID" value="KAF3541805.1"/>
    <property type="molecule type" value="Genomic_DNA"/>
</dbReference>
<name>A0A8S9QDE7_BRACR</name>